<organism evidence="6 7">
    <name type="scientific">Dethiosulfatarculus sandiegensis</name>
    <dbReference type="NCBI Taxonomy" id="1429043"/>
    <lineage>
        <taxon>Bacteria</taxon>
        <taxon>Pseudomonadati</taxon>
        <taxon>Thermodesulfobacteriota</taxon>
        <taxon>Desulfarculia</taxon>
        <taxon>Desulfarculales</taxon>
        <taxon>Desulfarculaceae</taxon>
        <taxon>Dethiosulfatarculus</taxon>
    </lineage>
</organism>
<dbReference type="Gene3D" id="1.10.10.10">
    <property type="entry name" value="Winged helix-like DNA-binding domain superfamily/Winged helix DNA-binding domain"/>
    <property type="match status" value="1"/>
</dbReference>
<evidence type="ECO:0000259" key="5">
    <source>
        <dbReference type="Pfam" id="PF08100"/>
    </source>
</evidence>
<dbReference type="PIRSF" id="PIRSF005739">
    <property type="entry name" value="O-mtase"/>
    <property type="match status" value="1"/>
</dbReference>
<dbReference type="GO" id="GO:0046983">
    <property type="term" value="F:protein dimerization activity"/>
    <property type="evidence" value="ECO:0007669"/>
    <property type="project" value="InterPro"/>
</dbReference>
<evidence type="ECO:0000256" key="3">
    <source>
        <dbReference type="ARBA" id="ARBA00022691"/>
    </source>
</evidence>
<dbReference type="Pfam" id="PF08100">
    <property type="entry name" value="Dimerisation"/>
    <property type="match status" value="1"/>
</dbReference>
<dbReference type="GO" id="GO:0032259">
    <property type="term" value="P:methylation"/>
    <property type="evidence" value="ECO:0007669"/>
    <property type="project" value="UniProtKB-KW"/>
</dbReference>
<accession>A0A0D2JP26</accession>
<dbReference type="STRING" id="1429043.X474_25850"/>
<reference evidence="6 7" key="1">
    <citation type="submission" date="2013-11" db="EMBL/GenBank/DDBJ databases">
        <title>Metagenomic analysis of a methanogenic consortium involved in long chain n-alkane degradation.</title>
        <authorList>
            <person name="Davidova I.A."/>
            <person name="Callaghan A.V."/>
            <person name="Wawrik B."/>
            <person name="Pruitt S."/>
            <person name="Marks C."/>
            <person name="Duncan K.E."/>
            <person name="Suflita J.M."/>
        </authorList>
    </citation>
    <scope>NUCLEOTIDE SEQUENCE [LARGE SCALE GENOMIC DNA]</scope>
    <source>
        <strain evidence="6 7">SPR</strain>
    </source>
</reference>
<sequence length="324" mass="35801">MIWEILETSLKLKLFDHTQLSVSPENLASALKAHPKNLGFFMDALASLDFLEKKDGQYLNSPLARSFLVSTSPTYQGNVLLTMHAKQKQLLNGGLRKLVLEGPQKVRQDPEKRADPQKWGNMARLLAQIQASGQAQTVVEFVKTLPEAEKLNKMLDVGAGPGLLGIALAQALPGLECLLFDQAPVVPFAEKSISQYQMQDRVQTMAGDYSQDPIGEGYDLILASLTLEFFKDRLAEVLTRFKTALNSQGLMLIITGTLTQEKTKPTEQLLSWLPGVLNNEQMMFEPGQIEQTLQQVGFVSLETRPLPGFISPHGPLTAFVGRKP</sequence>
<protein>
    <recommendedName>
        <fullName evidence="8">O-methyltransferase</fullName>
    </recommendedName>
</protein>
<dbReference type="GO" id="GO:0008171">
    <property type="term" value="F:O-methyltransferase activity"/>
    <property type="evidence" value="ECO:0007669"/>
    <property type="project" value="InterPro"/>
</dbReference>
<dbReference type="Proteomes" id="UP000032233">
    <property type="component" value="Unassembled WGS sequence"/>
</dbReference>
<gene>
    <name evidence="6" type="ORF">X474_25850</name>
</gene>
<feature type="domain" description="O-methyltransferase C-terminal" evidence="4">
    <location>
        <begin position="143"/>
        <end position="298"/>
    </location>
</feature>
<dbReference type="PANTHER" id="PTHR43712:SF2">
    <property type="entry name" value="O-METHYLTRANSFERASE CICE"/>
    <property type="match status" value="1"/>
</dbReference>
<dbReference type="InterPro" id="IPR016461">
    <property type="entry name" value="COMT-like"/>
</dbReference>
<dbReference type="Gene3D" id="3.40.50.150">
    <property type="entry name" value="Vaccinia Virus protein VP39"/>
    <property type="match status" value="1"/>
</dbReference>
<evidence type="ECO:0008006" key="8">
    <source>
        <dbReference type="Google" id="ProtNLM"/>
    </source>
</evidence>
<dbReference type="SUPFAM" id="SSF53335">
    <property type="entry name" value="S-adenosyl-L-methionine-dependent methyltransferases"/>
    <property type="match status" value="1"/>
</dbReference>
<keyword evidence="1" id="KW-0489">Methyltransferase</keyword>
<dbReference type="EMBL" id="AZAC01000067">
    <property type="protein sequence ID" value="KIX11245.1"/>
    <property type="molecule type" value="Genomic_DNA"/>
</dbReference>
<proteinExistence type="predicted"/>
<name>A0A0D2JP26_9BACT</name>
<dbReference type="InterPro" id="IPR001077">
    <property type="entry name" value="COMT_C"/>
</dbReference>
<dbReference type="InParanoid" id="A0A0D2JP26"/>
<feature type="domain" description="O-methyltransferase dimerisation" evidence="5">
    <location>
        <begin position="4"/>
        <end position="70"/>
    </location>
</feature>
<keyword evidence="2" id="KW-0808">Transferase</keyword>
<evidence type="ECO:0000256" key="1">
    <source>
        <dbReference type="ARBA" id="ARBA00022603"/>
    </source>
</evidence>
<dbReference type="InterPro" id="IPR036388">
    <property type="entry name" value="WH-like_DNA-bd_sf"/>
</dbReference>
<keyword evidence="7" id="KW-1185">Reference proteome</keyword>
<evidence type="ECO:0000256" key="2">
    <source>
        <dbReference type="ARBA" id="ARBA00022679"/>
    </source>
</evidence>
<dbReference type="PROSITE" id="PS51683">
    <property type="entry name" value="SAM_OMT_II"/>
    <property type="match status" value="1"/>
</dbReference>
<comment type="caution">
    <text evidence="6">The sequence shown here is derived from an EMBL/GenBank/DDBJ whole genome shotgun (WGS) entry which is preliminary data.</text>
</comment>
<dbReference type="AlphaFoldDB" id="A0A0D2JP26"/>
<dbReference type="PANTHER" id="PTHR43712">
    <property type="entry name" value="PUTATIVE (AFU_ORTHOLOGUE AFUA_4G14580)-RELATED"/>
    <property type="match status" value="1"/>
</dbReference>
<evidence type="ECO:0000259" key="4">
    <source>
        <dbReference type="Pfam" id="PF00891"/>
    </source>
</evidence>
<dbReference type="CDD" id="cd02440">
    <property type="entry name" value="AdoMet_MTases"/>
    <property type="match status" value="1"/>
</dbReference>
<evidence type="ECO:0000313" key="6">
    <source>
        <dbReference type="EMBL" id="KIX11245.1"/>
    </source>
</evidence>
<dbReference type="Pfam" id="PF00891">
    <property type="entry name" value="Methyltransf_2"/>
    <property type="match status" value="1"/>
</dbReference>
<evidence type="ECO:0000313" key="7">
    <source>
        <dbReference type="Proteomes" id="UP000032233"/>
    </source>
</evidence>
<keyword evidence="3" id="KW-0949">S-adenosyl-L-methionine</keyword>
<dbReference type="InterPro" id="IPR029063">
    <property type="entry name" value="SAM-dependent_MTases_sf"/>
</dbReference>
<dbReference type="InterPro" id="IPR012967">
    <property type="entry name" value="COMT_dimerisation"/>
</dbReference>